<dbReference type="EMBL" id="MFKW01000052">
    <property type="protein sequence ID" value="OGG50353.1"/>
    <property type="molecule type" value="Genomic_DNA"/>
</dbReference>
<dbReference type="AlphaFoldDB" id="A0A1F6CM97"/>
<dbReference type="Proteomes" id="UP000176445">
    <property type="component" value="Unassembled WGS sequence"/>
</dbReference>
<name>A0A1F6CM97_9BACT</name>
<reference evidence="3 4" key="1">
    <citation type="journal article" date="2016" name="Nat. Commun.">
        <title>Thousands of microbial genomes shed light on interconnected biogeochemical processes in an aquifer system.</title>
        <authorList>
            <person name="Anantharaman K."/>
            <person name="Brown C.T."/>
            <person name="Hug L.A."/>
            <person name="Sharon I."/>
            <person name="Castelle C.J."/>
            <person name="Probst A.J."/>
            <person name="Thomas B.C."/>
            <person name="Singh A."/>
            <person name="Wilkins M.J."/>
            <person name="Karaoz U."/>
            <person name="Brodie E.L."/>
            <person name="Williams K.H."/>
            <person name="Hubbard S.S."/>
            <person name="Banfield J.F."/>
        </authorList>
    </citation>
    <scope>NUCLEOTIDE SEQUENCE [LARGE SCALE GENOMIC DNA]</scope>
</reference>
<dbReference type="SUPFAM" id="SSF50475">
    <property type="entry name" value="FMN-binding split barrel"/>
    <property type="match status" value="1"/>
</dbReference>
<feature type="domain" description="Pyridoxamine 5'-phosphate oxidase N-terminal" evidence="2">
    <location>
        <begin position="12"/>
        <end position="95"/>
    </location>
</feature>
<proteinExistence type="predicted"/>
<dbReference type="InterPro" id="IPR012349">
    <property type="entry name" value="Split_barrel_FMN-bd"/>
</dbReference>
<dbReference type="InterPro" id="IPR052019">
    <property type="entry name" value="F420H2_bilvrd_red/Heme_oxyg"/>
</dbReference>
<sequence length="157" mass="17678">MDAEMERARADALAFLKRHKTGVLATVSAEGEAHASMIYYTADDAFNVFFLTLMNSRKYAGITAHPQVAFTISTPETPQTLQIEGMATDISLDREVGKRKDAILEVLHSNDFFSPPIFKLDPAMSVVVWIKPKWIRWADYAFAKEGTDHVFKQIPIE</sequence>
<comment type="caution">
    <text evidence="3">The sequence shown here is derived from an EMBL/GenBank/DDBJ whole genome shotgun (WGS) entry which is preliminary data.</text>
</comment>
<accession>A0A1F6CM97</accession>
<evidence type="ECO:0000256" key="1">
    <source>
        <dbReference type="ARBA" id="ARBA00023002"/>
    </source>
</evidence>
<keyword evidence="1" id="KW-0560">Oxidoreductase</keyword>
<evidence type="ECO:0000313" key="3">
    <source>
        <dbReference type="EMBL" id="OGG50353.1"/>
    </source>
</evidence>
<gene>
    <name evidence="3" type="ORF">A2704_05420</name>
</gene>
<dbReference type="Pfam" id="PF01243">
    <property type="entry name" value="PNPOx_N"/>
    <property type="match status" value="1"/>
</dbReference>
<dbReference type="PANTHER" id="PTHR35176">
    <property type="entry name" value="HEME OXYGENASE HI_0854-RELATED"/>
    <property type="match status" value="1"/>
</dbReference>
<dbReference type="InterPro" id="IPR011576">
    <property type="entry name" value="Pyridox_Oxase_N"/>
</dbReference>
<evidence type="ECO:0000313" key="4">
    <source>
        <dbReference type="Proteomes" id="UP000176445"/>
    </source>
</evidence>
<dbReference type="Gene3D" id="2.30.110.10">
    <property type="entry name" value="Electron Transport, Fmn-binding Protein, Chain A"/>
    <property type="match status" value="1"/>
</dbReference>
<dbReference type="PANTHER" id="PTHR35176:SF6">
    <property type="entry name" value="HEME OXYGENASE HI_0854-RELATED"/>
    <property type="match status" value="1"/>
</dbReference>
<dbReference type="GO" id="GO:0016627">
    <property type="term" value="F:oxidoreductase activity, acting on the CH-CH group of donors"/>
    <property type="evidence" value="ECO:0007669"/>
    <property type="project" value="TreeGrafter"/>
</dbReference>
<evidence type="ECO:0000259" key="2">
    <source>
        <dbReference type="Pfam" id="PF01243"/>
    </source>
</evidence>
<organism evidence="3 4">
    <name type="scientific">Candidatus Kaiserbacteria bacterium RIFCSPHIGHO2_01_FULL_54_36b</name>
    <dbReference type="NCBI Taxonomy" id="1798483"/>
    <lineage>
        <taxon>Bacteria</taxon>
        <taxon>Candidatus Kaiseribacteriota</taxon>
    </lineage>
</organism>
<dbReference type="GO" id="GO:0005829">
    <property type="term" value="C:cytosol"/>
    <property type="evidence" value="ECO:0007669"/>
    <property type="project" value="TreeGrafter"/>
</dbReference>
<dbReference type="GO" id="GO:0070967">
    <property type="term" value="F:coenzyme F420 binding"/>
    <property type="evidence" value="ECO:0007669"/>
    <property type="project" value="TreeGrafter"/>
</dbReference>
<protein>
    <recommendedName>
        <fullName evidence="2">Pyridoxamine 5'-phosphate oxidase N-terminal domain-containing protein</fullName>
    </recommendedName>
</protein>